<keyword evidence="4" id="KW-1185">Reference proteome</keyword>
<dbReference type="SUPFAM" id="SSF48179">
    <property type="entry name" value="6-phosphogluconate dehydrogenase C-terminal domain-like"/>
    <property type="match status" value="1"/>
</dbReference>
<reference evidence="3" key="1">
    <citation type="submission" date="2015-10" db="EMBL/GenBank/DDBJ databases">
        <authorList>
            <person name="Regsiter A."/>
            <person name="william w."/>
        </authorList>
    </citation>
    <scope>NUCLEOTIDE SEQUENCE</scope>
    <source>
        <strain evidence="3">Montdore</strain>
    </source>
</reference>
<evidence type="ECO:0000256" key="1">
    <source>
        <dbReference type="ARBA" id="ARBA00023002"/>
    </source>
</evidence>
<evidence type="ECO:0000313" key="4">
    <source>
        <dbReference type="Proteomes" id="UP001412239"/>
    </source>
</evidence>
<keyword evidence="1" id="KW-0560">Oxidoreductase</keyword>
<gene>
    <name evidence="3" type="ORF">GSTUAT00003745001</name>
</gene>
<dbReference type="Pfam" id="PF14748">
    <property type="entry name" value="P5CR_dimer"/>
    <property type="match status" value="1"/>
</dbReference>
<dbReference type="Proteomes" id="UP001412239">
    <property type="component" value="Unassembled WGS sequence"/>
</dbReference>
<evidence type="ECO:0000313" key="3">
    <source>
        <dbReference type="EMBL" id="CUS12159.1"/>
    </source>
</evidence>
<dbReference type="Gene3D" id="1.10.3730.10">
    <property type="entry name" value="ProC C-terminal domain-like"/>
    <property type="match status" value="1"/>
</dbReference>
<dbReference type="PANTHER" id="PTHR11645:SF0">
    <property type="entry name" value="PYRROLINE-5-CARBOXYLATE REDUCTASE 3"/>
    <property type="match status" value="1"/>
</dbReference>
<dbReference type="AlphaFoldDB" id="A0A292PX71"/>
<dbReference type="EMBL" id="LN891001">
    <property type="protein sequence ID" value="CUS12159.1"/>
    <property type="molecule type" value="Genomic_DNA"/>
</dbReference>
<feature type="non-terminal residue" evidence="3">
    <location>
        <position position="95"/>
    </location>
</feature>
<protein>
    <recommendedName>
        <fullName evidence="2">Pyrroline-5-carboxylate reductase dimerisation domain-containing protein</fullName>
    </recommendedName>
</protein>
<name>A0A292PX71_9PEZI</name>
<dbReference type="InterPro" id="IPR008927">
    <property type="entry name" value="6-PGluconate_DH-like_C_sf"/>
</dbReference>
<evidence type="ECO:0000259" key="2">
    <source>
        <dbReference type="Pfam" id="PF14748"/>
    </source>
</evidence>
<proteinExistence type="predicted"/>
<dbReference type="PANTHER" id="PTHR11645">
    <property type="entry name" value="PYRROLINE-5-CARBOXYLATE REDUCTASE"/>
    <property type="match status" value="1"/>
</dbReference>
<feature type="domain" description="Pyrroline-5-carboxylate reductase dimerisation" evidence="2">
    <location>
        <begin position="4"/>
        <end position="76"/>
    </location>
</feature>
<organism evidence="3 4">
    <name type="scientific">Tuber aestivum</name>
    <name type="common">summer truffle</name>
    <dbReference type="NCBI Taxonomy" id="59557"/>
    <lineage>
        <taxon>Eukaryota</taxon>
        <taxon>Fungi</taxon>
        <taxon>Dikarya</taxon>
        <taxon>Ascomycota</taxon>
        <taxon>Pezizomycotina</taxon>
        <taxon>Pezizomycetes</taxon>
        <taxon>Pezizales</taxon>
        <taxon>Tuberaceae</taxon>
        <taxon>Tuber</taxon>
    </lineage>
</organism>
<dbReference type="GO" id="GO:0004735">
    <property type="term" value="F:pyrroline-5-carboxylate reductase activity"/>
    <property type="evidence" value="ECO:0007669"/>
    <property type="project" value="TreeGrafter"/>
</dbReference>
<dbReference type="GO" id="GO:0055129">
    <property type="term" value="P:L-proline biosynthetic process"/>
    <property type="evidence" value="ECO:0007669"/>
    <property type="project" value="TreeGrafter"/>
</dbReference>
<sequence>MLCITLDGSGPGLCAPIVEARADGGVMMGFPRAEAQMMAAQIMQSAGRMVLAGQPPAIIREQMPTPPSCTIYGLSWKTERSARPLRGRFRRLLIC</sequence>
<dbReference type="InterPro" id="IPR029036">
    <property type="entry name" value="P5CR_dimer"/>
</dbReference>
<accession>A0A292PX71</accession>